<evidence type="ECO:0000313" key="2">
    <source>
        <dbReference type="EMBL" id="EAN1155249.1"/>
    </source>
</evidence>
<dbReference type="EMBL" id="AAMGYZ010000019">
    <property type="protein sequence ID" value="EDH2656827.1"/>
    <property type="molecule type" value="Genomic_DNA"/>
</dbReference>
<evidence type="ECO:0000313" key="4">
    <source>
        <dbReference type="EMBL" id="ECX5279325.1"/>
    </source>
</evidence>
<accession>A0A5T7R088</accession>
<name>A0A5T7R088_SALER</name>
<protein>
    <recommendedName>
        <fullName evidence="7">Fimbrial protein</fullName>
    </recommendedName>
</protein>
<feature type="chain" id="PRO_5036151566" description="Fimbrial protein" evidence="1">
    <location>
        <begin position="19"/>
        <end position="395"/>
    </location>
</feature>
<evidence type="ECO:0000313" key="5">
    <source>
        <dbReference type="EMBL" id="EDB7005664.1"/>
    </source>
</evidence>
<evidence type="ECO:0008006" key="7">
    <source>
        <dbReference type="Google" id="ProtNLM"/>
    </source>
</evidence>
<dbReference type="EMBL" id="AALOJB010000046">
    <property type="protein sequence ID" value="EDB7005664.1"/>
    <property type="molecule type" value="Genomic_DNA"/>
</dbReference>
<gene>
    <name evidence="2" type="ORF">D7I59_21630</name>
    <name evidence="3" type="ORF">DWR91_22845</name>
    <name evidence="4" type="ORF">F6G31_21330</name>
    <name evidence="5" type="ORF">F9134_22595</name>
    <name evidence="6" type="ORF">GC630_20330</name>
</gene>
<comment type="caution">
    <text evidence="6">The sequence shown here is derived from an EMBL/GenBank/DDBJ whole genome shotgun (WGS) entry which is preliminary data.</text>
</comment>
<proteinExistence type="predicted"/>
<feature type="signal peptide" evidence="1">
    <location>
        <begin position="1"/>
        <end position="18"/>
    </location>
</feature>
<dbReference type="EMBL" id="AAGJFN010000011">
    <property type="protein sequence ID" value="EBO6615640.1"/>
    <property type="molecule type" value="Genomic_DNA"/>
</dbReference>
<sequence>MKFIILLLISTCSFNVMSAILTNNLDTGFKIYQTGNSSGAGLDADEKLNKDDRFPYWSSYCEKNNKYLCFPNPDKIFLTIPKGVKYIDLSYYTDNGYGTNSGKVTTTSGMFIMDFHSYSTTVTRPLRLQVYGDITMKASDCAGTIPGKTLIPLQSELAGDLTRVFEINSNSRYVTCSIQLENLAPEKDSKVSVSVGAISFRYDNNIYERVPWGEHILEYDRKDNIKYTFYDENDNVITVATLFDGIKYTFNFSVDAYLDFDLVSPSSMKMFFKPQDKGQQFFHAKTTLRTNLPTVNVVVQCQYVENNRCALSDGSINLPMSMGIRSDHRPANSYSLELTPGVAKNLTRELGIKLLSLNELTFMFGLDSIDVNQRPQAYGKTFSGDINIIIEGGFS</sequence>
<organism evidence="6">
    <name type="scientific">Salmonella enterica</name>
    <name type="common">Salmonella choleraesuis</name>
    <dbReference type="NCBI Taxonomy" id="28901"/>
    <lineage>
        <taxon>Bacteria</taxon>
        <taxon>Pseudomonadati</taxon>
        <taxon>Pseudomonadota</taxon>
        <taxon>Gammaproteobacteria</taxon>
        <taxon>Enterobacterales</taxon>
        <taxon>Enterobacteriaceae</taxon>
        <taxon>Salmonella</taxon>
    </lineage>
</organism>
<evidence type="ECO:0000313" key="6">
    <source>
        <dbReference type="EMBL" id="EDH2656827.1"/>
    </source>
</evidence>
<reference evidence="6" key="1">
    <citation type="submission" date="2019-10" db="EMBL/GenBank/DDBJ databases">
        <authorList>
            <consortium name="PulseNet: The National Subtyping Network for Foodborne Disease Surveillance"/>
            <person name="Tarr C.L."/>
            <person name="Trees E."/>
            <person name="Katz L.S."/>
            <person name="Carleton-Romer H.A."/>
            <person name="Stroika S."/>
            <person name="Kucerova Z."/>
            <person name="Roache K.F."/>
            <person name="Sabol A.L."/>
            <person name="Besser J."/>
            <person name="Gerner-Smidt P."/>
        </authorList>
    </citation>
    <scope>NUCLEOTIDE SEQUENCE</scope>
    <source>
        <strain evidence="3">PNUSAS047374</strain>
        <strain evidence="2">PNUSAS055305</strain>
        <strain evidence="4">PNUSAS101064</strain>
        <strain evidence="5">PNUSAS105734</strain>
        <strain evidence="6">PNUSAS109849</strain>
    </source>
</reference>
<evidence type="ECO:0000256" key="1">
    <source>
        <dbReference type="SAM" id="SignalP"/>
    </source>
</evidence>
<dbReference type="AlphaFoldDB" id="A0A5T7R088"/>
<evidence type="ECO:0000313" key="3">
    <source>
        <dbReference type="EMBL" id="EBO6615640.1"/>
    </source>
</evidence>
<dbReference type="EMBL" id="AACXCE010000024">
    <property type="protein sequence ID" value="EAN1155249.1"/>
    <property type="molecule type" value="Genomic_DNA"/>
</dbReference>
<dbReference type="EMBL" id="AALAKM010000011">
    <property type="protein sequence ID" value="ECX5279325.1"/>
    <property type="molecule type" value="Genomic_DNA"/>
</dbReference>
<keyword evidence="1" id="KW-0732">Signal</keyword>